<evidence type="ECO:0000256" key="3">
    <source>
        <dbReference type="PROSITE-ProRule" id="PRU01091"/>
    </source>
</evidence>
<dbReference type="GO" id="GO:0000976">
    <property type="term" value="F:transcription cis-regulatory region binding"/>
    <property type="evidence" value="ECO:0007669"/>
    <property type="project" value="TreeGrafter"/>
</dbReference>
<dbReference type="GO" id="GO:0000156">
    <property type="term" value="F:phosphorelay response regulator activity"/>
    <property type="evidence" value="ECO:0007669"/>
    <property type="project" value="TreeGrafter"/>
</dbReference>
<dbReference type="SMART" id="SM00862">
    <property type="entry name" value="Trans_reg_C"/>
    <property type="match status" value="1"/>
</dbReference>
<dbReference type="Pfam" id="PF00486">
    <property type="entry name" value="Trans_reg_C"/>
    <property type="match status" value="1"/>
</dbReference>
<dbReference type="GO" id="GO:0032993">
    <property type="term" value="C:protein-DNA complex"/>
    <property type="evidence" value="ECO:0007669"/>
    <property type="project" value="TreeGrafter"/>
</dbReference>
<feature type="domain" description="Response regulatory" evidence="4">
    <location>
        <begin position="2"/>
        <end position="116"/>
    </location>
</feature>
<dbReference type="PANTHER" id="PTHR48111">
    <property type="entry name" value="REGULATOR OF RPOS"/>
    <property type="match status" value="1"/>
</dbReference>
<dbReference type="InterPro" id="IPR039420">
    <property type="entry name" value="WalR-like"/>
</dbReference>
<feature type="DNA-binding region" description="OmpR/PhoB-type" evidence="3">
    <location>
        <begin position="124"/>
        <end position="222"/>
    </location>
</feature>
<evidence type="ECO:0000259" key="4">
    <source>
        <dbReference type="PROSITE" id="PS50110"/>
    </source>
</evidence>
<dbReference type="CDD" id="cd00383">
    <property type="entry name" value="trans_reg_C"/>
    <property type="match status" value="1"/>
</dbReference>
<evidence type="ECO:0000256" key="2">
    <source>
        <dbReference type="PROSITE-ProRule" id="PRU00169"/>
    </source>
</evidence>
<dbReference type="Gene3D" id="3.40.50.2300">
    <property type="match status" value="1"/>
</dbReference>
<dbReference type="PROSITE" id="PS51755">
    <property type="entry name" value="OMPR_PHOB"/>
    <property type="match status" value="1"/>
</dbReference>
<dbReference type="Pfam" id="PF00072">
    <property type="entry name" value="Response_reg"/>
    <property type="match status" value="1"/>
</dbReference>
<dbReference type="Gene3D" id="1.10.10.10">
    <property type="entry name" value="Winged helix-like DNA-binding domain superfamily/Winged helix DNA-binding domain"/>
    <property type="match status" value="1"/>
</dbReference>
<name>A0A6I4US21_9SPHN</name>
<dbReference type="InterPro" id="IPR001867">
    <property type="entry name" value="OmpR/PhoB-type_DNA-bd"/>
</dbReference>
<evidence type="ECO:0000259" key="5">
    <source>
        <dbReference type="PROSITE" id="PS51755"/>
    </source>
</evidence>
<organism evidence="6 7">
    <name type="scientific">Croceibacterium soli</name>
    <dbReference type="NCBI Taxonomy" id="1739690"/>
    <lineage>
        <taxon>Bacteria</taxon>
        <taxon>Pseudomonadati</taxon>
        <taxon>Pseudomonadota</taxon>
        <taxon>Alphaproteobacteria</taxon>
        <taxon>Sphingomonadales</taxon>
        <taxon>Erythrobacteraceae</taxon>
        <taxon>Croceibacterium</taxon>
    </lineage>
</organism>
<comment type="caution">
    <text evidence="6">The sequence shown here is derived from an EMBL/GenBank/DDBJ whole genome shotgun (WGS) entry which is preliminary data.</text>
</comment>
<dbReference type="GO" id="GO:0006355">
    <property type="term" value="P:regulation of DNA-templated transcription"/>
    <property type="evidence" value="ECO:0007669"/>
    <property type="project" value="InterPro"/>
</dbReference>
<dbReference type="Proteomes" id="UP000469159">
    <property type="component" value="Unassembled WGS sequence"/>
</dbReference>
<dbReference type="InterPro" id="IPR011006">
    <property type="entry name" value="CheY-like_superfamily"/>
</dbReference>
<sequence>MNILLVEDDVGIGRFVSQGLRVRGWQVRWERVGKDVRALAGSGRFNTIILDLLLPDSDGLHLCRDIRQAELGIPILMLTARSGLDDRLDGFAAGADDYLAKPFAFEELLARLRALLKRDRLRKPDPVNLGALRIDPAAACATWEGRPIPVSRRAFALLLILARAGGEAVGRDKLIDEIWGGDAIVTDNALDVCASALRRALAGVTDRLALEALRGRGYALRLLPRDPEAPSSARDQRR</sequence>
<dbReference type="SUPFAM" id="SSF52172">
    <property type="entry name" value="CheY-like"/>
    <property type="match status" value="1"/>
</dbReference>
<dbReference type="Gene3D" id="6.10.250.690">
    <property type="match status" value="1"/>
</dbReference>
<dbReference type="AlphaFoldDB" id="A0A6I4US21"/>
<keyword evidence="2" id="KW-0597">Phosphoprotein</keyword>
<feature type="modified residue" description="4-aspartylphosphate" evidence="2">
    <location>
        <position position="51"/>
    </location>
</feature>
<evidence type="ECO:0000313" key="6">
    <source>
        <dbReference type="EMBL" id="MXP40564.1"/>
    </source>
</evidence>
<feature type="domain" description="OmpR/PhoB-type" evidence="5">
    <location>
        <begin position="124"/>
        <end position="222"/>
    </location>
</feature>
<dbReference type="InterPro" id="IPR036388">
    <property type="entry name" value="WH-like_DNA-bd_sf"/>
</dbReference>
<dbReference type="PANTHER" id="PTHR48111:SF36">
    <property type="entry name" value="TRANSCRIPTIONAL REGULATORY PROTEIN CUTR"/>
    <property type="match status" value="1"/>
</dbReference>
<keyword evidence="7" id="KW-1185">Reference proteome</keyword>
<evidence type="ECO:0000313" key="7">
    <source>
        <dbReference type="Proteomes" id="UP000469159"/>
    </source>
</evidence>
<dbReference type="GO" id="GO:0005829">
    <property type="term" value="C:cytosol"/>
    <property type="evidence" value="ECO:0007669"/>
    <property type="project" value="TreeGrafter"/>
</dbReference>
<dbReference type="PROSITE" id="PS50110">
    <property type="entry name" value="RESPONSE_REGULATORY"/>
    <property type="match status" value="1"/>
</dbReference>
<dbReference type="OrthoDB" id="7407049at2"/>
<protein>
    <submittedName>
        <fullName evidence="6">Response regulator</fullName>
    </submittedName>
</protein>
<gene>
    <name evidence="6" type="ORF">GRI75_02740</name>
</gene>
<dbReference type="SMART" id="SM00448">
    <property type="entry name" value="REC"/>
    <property type="match status" value="1"/>
</dbReference>
<evidence type="ECO:0000256" key="1">
    <source>
        <dbReference type="ARBA" id="ARBA00023125"/>
    </source>
</evidence>
<accession>A0A6I4US21</accession>
<dbReference type="EMBL" id="WTYK01000001">
    <property type="protein sequence ID" value="MXP40564.1"/>
    <property type="molecule type" value="Genomic_DNA"/>
</dbReference>
<dbReference type="RefSeq" id="WP_160745382.1">
    <property type="nucleotide sequence ID" value="NZ_WTYK01000001.1"/>
</dbReference>
<reference evidence="6 7" key="1">
    <citation type="submission" date="2019-12" db="EMBL/GenBank/DDBJ databases">
        <title>Genomic-based taxomic classification of the family Erythrobacteraceae.</title>
        <authorList>
            <person name="Xu L."/>
        </authorList>
    </citation>
    <scope>NUCLEOTIDE SEQUENCE [LARGE SCALE GENOMIC DNA]</scope>
    <source>
        <strain evidence="6 7">MCCC 1K02066</strain>
    </source>
</reference>
<dbReference type="InterPro" id="IPR001789">
    <property type="entry name" value="Sig_transdc_resp-reg_receiver"/>
</dbReference>
<proteinExistence type="predicted"/>
<keyword evidence="1 3" id="KW-0238">DNA-binding</keyword>